<name>A0ABQ7Y9E1_BRANA</name>
<keyword evidence="2" id="KW-1185">Reference proteome</keyword>
<evidence type="ECO:0000313" key="1">
    <source>
        <dbReference type="EMBL" id="KAH0864828.1"/>
    </source>
</evidence>
<dbReference type="Proteomes" id="UP000824890">
    <property type="component" value="Unassembled WGS sequence"/>
</dbReference>
<dbReference type="EMBL" id="JAGKQM010000018">
    <property type="protein sequence ID" value="KAH0864828.1"/>
    <property type="molecule type" value="Genomic_DNA"/>
</dbReference>
<accession>A0ABQ7Y9E1</accession>
<evidence type="ECO:0000313" key="2">
    <source>
        <dbReference type="Proteomes" id="UP000824890"/>
    </source>
</evidence>
<gene>
    <name evidence="1" type="ORF">HID58_082039</name>
</gene>
<reference evidence="1 2" key="1">
    <citation type="submission" date="2021-05" db="EMBL/GenBank/DDBJ databases">
        <title>Genome Assembly of Synthetic Allotetraploid Brassica napus Reveals Homoeologous Exchanges between Subgenomes.</title>
        <authorList>
            <person name="Davis J.T."/>
        </authorList>
    </citation>
    <scope>NUCLEOTIDE SEQUENCE [LARGE SCALE GENOMIC DNA]</scope>
    <source>
        <strain evidence="2">cv. Da-Ae</strain>
        <tissue evidence="1">Seedling</tissue>
    </source>
</reference>
<organism evidence="1 2">
    <name type="scientific">Brassica napus</name>
    <name type="common">Rape</name>
    <dbReference type="NCBI Taxonomy" id="3708"/>
    <lineage>
        <taxon>Eukaryota</taxon>
        <taxon>Viridiplantae</taxon>
        <taxon>Streptophyta</taxon>
        <taxon>Embryophyta</taxon>
        <taxon>Tracheophyta</taxon>
        <taxon>Spermatophyta</taxon>
        <taxon>Magnoliopsida</taxon>
        <taxon>eudicotyledons</taxon>
        <taxon>Gunneridae</taxon>
        <taxon>Pentapetalae</taxon>
        <taxon>rosids</taxon>
        <taxon>malvids</taxon>
        <taxon>Brassicales</taxon>
        <taxon>Brassicaceae</taxon>
        <taxon>Brassiceae</taxon>
        <taxon>Brassica</taxon>
    </lineage>
</organism>
<protein>
    <submittedName>
        <fullName evidence="1">Uncharacterized protein</fullName>
    </submittedName>
</protein>
<sequence>MANSYALLANLRDGCCSNTTEAWNIRKGGELMSVDMLLDERKHSMLILGTMNATRSHTYRPYLSEGSIYSLSGFEVTQSNNNFHLSDAHVSIRFSDGTTFYLIFDGTEFLNVEDVLGEIIVIHSTISDGIHGSQRVMLTLCVERGLNVCVSLFDGLAYAFHDKMTSYGAEPKVLLVTSINPKVVGGELPGITFPLLP</sequence>
<proteinExistence type="predicted"/>
<comment type="caution">
    <text evidence="1">The sequence shown here is derived from an EMBL/GenBank/DDBJ whole genome shotgun (WGS) entry which is preliminary data.</text>
</comment>